<dbReference type="Proteomes" id="UP000306409">
    <property type="component" value="Chromosome"/>
</dbReference>
<accession>A0A4U7JH61</accession>
<protein>
    <submittedName>
        <fullName evidence="1">Uncharacterized protein</fullName>
    </submittedName>
</protein>
<proteinExistence type="predicted"/>
<dbReference type="EMBL" id="CP061336">
    <property type="protein sequence ID" value="QNU66018.1"/>
    <property type="molecule type" value="Genomic_DNA"/>
</dbReference>
<reference evidence="1 2" key="1">
    <citation type="submission" date="2020-09" db="EMBL/GenBank/DDBJ databases">
        <title>Characterization and genome sequencing of Ruminiclostridium sp. nov. MA18.</title>
        <authorList>
            <person name="Rettenmaier R."/>
            <person name="Kowollik M.-L."/>
            <person name="Liebl W."/>
            <person name="Zverlov V."/>
        </authorList>
    </citation>
    <scope>NUCLEOTIDE SEQUENCE [LARGE SCALE GENOMIC DNA]</scope>
    <source>
        <strain evidence="1 2">MA18</strain>
    </source>
</reference>
<dbReference type="KEGG" id="rher:EHE19_014155"/>
<keyword evidence="2" id="KW-1185">Reference proteome</keyword>
<evidence type="ECO:0000313" key="2">
    <source>
        <dbReference type="Proteomes" id="UP000306409"/>
    </source>
</evidence>
<dbReference type="RefSeq" id="WP_137696766.1">
    <property type="nucleotide sequence ID" value="NZ_CP061336.1"/>
</dbReference>
<sequence length="457" mass="54044">MYKFIVETIVSSIDPEENDAWMDFDEEKCNKLLNESFFDEYNKTIGKVANQYKRKYPLIELYAFTKLQSLATTMLTEEFTVDINYIWTFEDLIVNIYELGWYDIISTVYKAQGIHWFCNNGENDPIMYKWACYAVSACKRNHSVKDEKLKSDLADIYSELLIAFTIRNSIEKNNDIINYVKESVINFDDEKINAIIDSFNTLKKEHELLIDEKRQLNEGIQLLREQIKELQGNNQKTDFERIEEIAYRVYCLSPQDGKMSDKVKKFEKLWNDIDENSRKDIKLSISIFEKFKSFDLAIFPMIRSLEHEFVRHIFEPFYNSQEYKNVDIPICKNKKIKKTHESLIKKKNVYPTLGNIPFIGIYVANENAKKASNLINAFDMFLGDKRNGFIEICKILYTHKIGERNYKLVDIRNGIAHGDDDITRNINKKCYEEISHMLYEPPLQILYKVIENSKLYF</sequence>
<dbReference type="AlphaFoldDB" id="A0A4U7JH61"/>
<organism evidence="1 2">
    <name type="scientific">Ruminiclostridium herbifermentans</name>
    <dbReference type="NCBI Taxonomy" id="2488810"/>
    <lineage>
        <taxon>Bacteria</taxon>
        <taxon>Bacillati</taxon>
        <taxon>Bacillota</taxon>
        <taxon>Clostridia</taxon>
        <taxon>Eubacteriales</taxon>
        <taxon>Oscillospiraceae</taxon>
        <taxon>Ruminiclostridium</taxon>
    </lineage>
</organism>
<gene>
    <name evidence="1" type="ORF">EHE19_014155</name>
</gene>
<name>A0A4U7JH61_9FIRM</name>
<evidence type="ECO:0000313" key="1">
    <source>
        <dbReference type="EMBL" id="QNU66018.1"/>
    </source>
</evidence>
<dbReference type="OrthoDB" id="3034577at2"/>